<evidence type="ECO:0000259" key="3">
    <source>
        <dbReference type="Pfam" id="PF14392"/>
    </source>
</evidence>
<feature type="compositionally biased region" description="Polar residues" evidence="1">
    <location>
        <begin position="1203"/>
        <end position="1217"/>
    </location>
</feature>
<feature type="compositionally biased region" description="Basic and acidic residues" evidence="1">
    <location>
        <begin position="111"/>
        <end position="122"/>
    </location>
</feature>
<dbReference type="Pfam" id="PF24769">
    <property type="entry name" value="At2g29880_C"/>
    <property type="match status" value="1"/>
</dbReference>
<feature type="region of interest" description="Disordered" evidence="1">
    <location>
        <begin position="1200"/>
        <end position="1231"/>
    </location>
</feature>
<sequence length="1282" mass="145993">MASIRGLPYYQIKRSRWLSKARRVKIRLKVESELFNKPIGSYALKSEDMSRTGQTASRPVRSLLTPPVVSARARAALHVSPRSSQVTATHGRPKKPGDGDLGPQHQQVPALDEHGQPLHDEDGNPIYEPQEERLDPQDGQELPPLRRAAPHRTIADYDAPNQYPEDRAAIRVPNPPRRDYEIKPQIIGFVKKNKFHGLNTEHPMDHIDLFEEICSTTQSGGVPDDYLKCKLFPFSLSDKAHRWLKSLPPGSINNWEGCMSTFLNHFYTKSRSNSLRNKLQGFQQGPVESFHEAWERFKDYERDCPHHGFPEGNHLSTFYRGLHSKFQLSLDTASNGDFTTKTVQEGRDLIENLATSNSNASTNFDRTTRSNDSDAKQIAELKGMMNQLLRNQNRAVNSCETIGNGNTEAFQEFDDTFNQEEEVNYVGTKDSTKTEGTTTTFAIILTFLTGTRMWRILKTNAIRNQSRFKTAFKTPTTVVTTSSREPPSTTTTITTTTSFNTTMEDLQDVQDTQDVKSKGPYNKWSGPEHKMILRLLVEAINQGFPDASGKLNKLMVETRILPTIHKQLGTNKTYTDYKNGMKILKAHPNKTNMRDATFDDFEDLRLIFGSNVASGRNAVGLGDSIDVDASQVGDDDETHDLNRVHIMDDTQGIPYDETSMLDVFSSLEKSRAEKLPQRKKARTNAFSANMVMDEVNTVTEFGNQIVGMIQKRWEKEAEEKEVENKANNVWDAIKETPDLDMDLRYETMTLVHSLGMKSGFMHMSTIEHVFLPEEDVLEENGVDENGDDENNAYEEVHGTMKICEDQREATTMLRLLSDQSKQEVDSGLTHEKVQSNLFHYVYERPLTALIHLSCAKSIETHVGNKETHVDPKEGSTTNDVVQQYPELLIYKSVSKENEIVTNNILLQEEPPDQPSNQQTELISKDTLTEDLSQVSTNKEHTEHKGDSLEVRIVTDQIQNQSEPAPLMLTPSIMETRRVSNSFLIKEEPPDFKAQAQTREGVKQATRQLKAPDQNKGVILSFLLKGEPPDAPCISKPPPYQDMPRIWRLYNRVRGVALSRDMFQFIFKFEEDLAEILKIGVWTQDEWCVVMEKWIEKPPDDYLMFLPVWIRLRNIPVNYYTKDTIEEIAECVGQVLEVIFDLEKSQVQDYVRVRVLFPVSNPLHNSKEVQLQPGEVVSISFDYERVRKRCFQCQRLTHDKNRSSFKPSTSILSPSRNLQGKEKQQDVVSQERDHFKINSDGPKLLVDAMKSSASPNLLDSLRATDDELFDDIPDLEIFTGFNT</sequence>
<feature type="domain" description="At2g29880-like C-terminal" evidence="4">
    <location>
        <begin position="729"/>
        <end position="768"/>
    </location>
</feature>
<evidence type="ECO:0000259" key="2">
    <source>
        <dbReference type="Pfam" id="PF03732"/>
    </source>
</evidence>
<feature type="region of interest" description="Disordered" evidence="1">
    <location>
        <begin position="46"/>
        <end position="65"/>
    </location>
</feature>
<feature type="domain" description="Zinc knuckle CX2CX4HX4C" evidence="3">
    <location>
        <begin position="1158"/>
        <end position="1201"/>
    </location>
</feature>
<proteinExistence type="predicted"/>
<feature type="domain" description="Retrotransposon gag" evidence="2">
    <location>
        <begin position="230"/>
        <end position="323"/>
    </location>
</feature>
<feature type="region of interest" description="Disordered" evidence="1">
    <location>
        <begin position="76"/>
        <end position="177"/>
    </location>
</feature>
<organism evidence="5 6">
    <name type="scientific">Arabidopsis thaliana x Arabidopsis arenosa</name>
    <dbReference type="NCBI Taxonomy" id="1240361"/>
    <lineage>
        <taxon>Eukaryota</taxon>
        <taxon>Viridiplantae</taxon>
        <taxon>Streptophyta</taxon>
        <taxon>Embryophyta</taxon>
        <taxon>Tracheophyta</taxon>
        <taxon>Spermatophyta</taxon>
        <taxon>Magnoliopsida</taxon>
        <taxon>eudicotyledons</taxon>
        <taxon>Gunneridae</taxon>
        <taxon>Pentapetalae</taxon>
        <taxon>rosids</taxon>
        <taxon>malvids</taxon>
        <taxon>Brassicales</taxon>
        <taxon>Brassicaceae</taxon>
        <taxon>Camelineae</taxon>
        <taxon>Arabidopsis</taxon>
    </lineage>
</organism>
<dbReference type="PANTHER" id="PTHR47864">
    <property type="entry name" value="TRANSMEMBRANE PROTEIN"/>
    <property type="match status" value="1"/>
</dbReference>
<dbReference type="Proteomes" id="UP000694240">
    <property type="component" value="Chromosome 7"/>
</dbReference>
<feature type="compositionally biased region" description="Basic and acidic residues" evidence="1">
    <location>
        <begin position="1218"/>
        <end position="1231"/>
    </location>
</feature>
<evidence type="ECO:0000259" key="4">
    <source>
        <dbReference type="Pfam" id="PF24769"/>
    </source>
</evidence>
<name>A0A8T2BJW5_9BRAS</name>
<dbReference type="InterPro" id="IPR025836">
    <property type="entry name" value="Zn_knuckle_CX2CX4HX4C"/>
</dbReference>
<dbReference type="PANTHER" id="PTHR47864:SF8">
    <property type="entry name" value="MYB_SANT-LIKE DOMAIN-CONTAINING PROTEIN"/>
    <property type="match status" value="1"/>
</dbReference>
<dbReference type="InterPro" id="IPR055314">
    <property type="entry name" value="At2g29880-like"/>
</dbReference>
<gene>
    <name evidence="5" type="ORF">ISN45_Aa02g011310</name>
</gene>
<accession>A0A8T2BJW5</accession>
<evidence type="ECO:0000313" key="5">
    <source>
        <dbReference type="EMBL" id="KAG7585782.1"/>
    </source>
</evidence>
<dbReference type="EMBL" id="JAEFBK010000007">
    <property type="protein sequence ID" value="KAG7585782.1"/>
    <property type="molecule type" value="Genomic_DNA"/>
</dbReference>
<dbReference type="InterPro" id="IPR005162">
    <property type="entry name" value="Retrotrans_gag_dom"/>
</dbReference>
<comment type="caution">
    <text evidence="5">The sequence shown here is derived from an EMBL/GenBank/DDBJ whole genome shotgun (WGS) entry which is preliminary data.</text>
</comment>
<dbReference type="Pfam" id="PF14392">
    <property type="entry name" value="zf-CCHC_4"/>
    <property type="match status" value="1"/>
</dbReference>
<keyword evidence="6" id="KW-1185">Reference proteome</keyword>
<evidence type="ECO:0000313" key="6">
    <source>
        <dbReference type="Proteomes" id="UP000694240"/>
    </source>
</evidence>
<dbReference type="InterPro" id="IPR056253">
    <property type="entry name" value="At2g29880-like_C"/>
</dbReference>
<protein>
    <recommendedName>
        <fullName evidence="7">Retrotransposon gag domain-containing protein</fullName>
    </recommendedName>
</protein>
<reference evidence="5 6" key="1">
    <citation type="submission" date="2020-12" db="EMBL/GenBank/DDBJ databases">
        <title>Concerted genomic and epigenomic changes stabilize Arabidopsis allopolyploids.</title>
        <authorList>
            <person name="Chen Z."/>
        </authorList>
    </citation>
    <scope>NUCLEOTIDE SEQUENCE [LARGE SCALE GENOMIC DNA]</scope>
    <source>
        <strain evidence="5">Allo738</strain>
        <tissue evidence="5">Leaf</tissue>
    </source>
</reference>
<evidence type="ECO:0000256" key="1">
    <source>
        <dbReference type="SAM" id="MobiDB-lite"/>
    </source>
</evidence>
<evidence type="ECO:0008006" key="7">
    <source>
        <dbReference type="Google" id="ProtNLM"/>
    </source>
</evidence>
<dbReference type="Pfam" id="PF03732">
    <property type="entry name" value="Retrotrans_gag"/>
    <property type="match status" value="1"/>
</dbReference>